<dbReference type="Pfam" id="PF14383">
    <property type="entry name" value="VARLMGL"/>
    <property type="match status" value="1"/>
</dbReference>
<feature type="compositionally biased region" description="Polar residues" evidence="1">
    <location>
        <begin position="274"/>
        <end position="287"/>
    </location>
</feature>
<feature type="compositionally biased region" description="Basic and acidic residues" evidence="1">
    <location>
        <begin position="190"/>
        <end position="207"/>
    </location>
</feature>
<feature type="domain" description="DUF3741" evidence="2">
    <location>
        <begin position="61"/>
        <end position="77"/>
    </location>
</feature>
<name>A0A8B7C0K5_PHODC</name>
<dbReference type="InterPro" id="IPR032795">
    <property type="entry name" value="DUF3741-assoc"/>
</dbReference>
<dbReference type="PANTHER" id="PTHR35499">
    <property type="entry name" value="OS05G0128300 PROTEIN"/>
    <property type="match status" value="1"/>
</dbReference>
<proteinExistence type="predicted"/>
<reference evidence="4" key="2">
    <citation type="submission" date="2025-08" db="UniProtKB">
        <authorList>
            <consortium name="RefSeq"/>
        </authorList>
    </citation>
    <scope>IDENTIFICATION</scope>
    <source>
        <tissue evidence="4">Young leaves</tissue>
    </source>
</reference>
<protein>
    <submittedName>
        <fullName evidence="4">Uncharacterized protein LOC103706690</fullName>
    </submittedName>
</protein>
<feature type="region of interest" description="Disordered" evidence="1">
    <location>
        <begin position="274"/>
        <end position="296"/>
    </location>
</feature>
<accession>A0A8B7C0K5</accession>
<dbReference type="PANTHER" id="PTHR35499:SF1">
    <property type="entry name" value="DUF3741 DOMAIN-CONTAINING PROTEIN"/>
    <property type="match status" value="1"/>
</dbReference>
<organism evidence="3 4">
    <name type="scientific">Phoenix dactylifera</name>
    <name type="common">Date palm</name>
    <dbReference type="NCBI Taxonomy" id="42345"/>
    <lineage>
        <taxon>Eukaryota</taxon>
        <taxon>Viridiplantae</taxon>
        <taxon>Streptophyta</taxon>
        <taxon>Embryophyta</taxon>
        <taxon>Tracheophyta</taxon>
        <taxon>Spermatophyta</taxon>
        <taxon>Magnoliopsida</taxon>
        <taxon>Liliopsida</taxon>
        <taxon>Arecaceae</taxon>
        <taxon>Coryphoideae</taxon>
        <taxon>Phoeniceae</taxon>
        <taxon>Phoenix</taxon>
    </lineage>
</organism>
<dbReference type="GeneID" id="103706690"/>
<dbReference type="OrthoDB" id="1924799at2759"/>
<feature type="region of interest" description="Disordered" evidence="1">
    <location>
        <begin position="137"/>
        <end position="209"/>
    </location>
</feature>
<sequence>MKISSSLDFRSNDAAAAGCLSGILRRFLCGSLRGNACREGEEGHGIDAAFGREWKAEREMMPSPGIVARLMGLESTPVHPCAASELVGRSRSANSLESWPGFLSERSHSPQFRTPQSFREAPTYLRQENDDFLLLSFTPDDREEAMASNGMRRRMESRETKERKKSERKARVERESRTEGRIREKKNKNKRVERQHCRKENSPERKLGTKAANSIKPMKQREMPIILDKSNAVKKKPQNARGKVELECSSQNSSPVSVLDLAYIDDDCCIDTNSPSTGEQKKPIQQSSRRKLPPNFENASCLSPSMGLVTFSRDGGMRSVDMERKRSSYQEQACPDFSDIWGKICRLAEEDLKNSAWITKETSRPERAGDIAADLGLQMLDLLLYEAVCELPNYIT</sequence>
<gene>
    <name evidence="4" type="primary">LOC103706690</name>
</gene>
<dbReference type="AlphaFoldDB" id="A0A8B7C0K5"/>
<dbReference type="Proteomes" id="UP000228380">
    <property type="component" value="Chromosome 13"/>
</dbReference>
<keyword evidence="3" id="KW-1185">Reference proteome</keyword>
<dbReference type="KEGG" id="pda:103706690"/>
<dbReference type="RefSeq" id="XP_008789110.2">
    <property type="nucleotide sequence ID" value="XM_008790888.3"/>
</dbReference>
<evidence type="ECO:0000259" key="2">
    <source>
        <dbReference type="Pfam" id="PF14383"/>
    </source>
</evidence>
<evidence type="ECO:0000256" key="1">
    <source>
        <dbReference type="SAM" id="MobiDB-lite"/>
    </source>
</evidence>
<reference evidence="3" key="1">
    <citation type="journal article" date="2019" name="Nat. Commun.">
        <title>Genome-wide association mapping of date palm fruit traits.</title>
        <authorList>
            <person name="Hazzouri K.M."/>
            <person name="Gros-Balthazard M."/>
            <person name="Flowers J.M."/>
            <person name="Copetti D."/>
            <person name="Lemansour A."/>
            <person name="Lebrun M."/>
            <person name="Masmoudi K."/>
            <person name="Ferrand S."/>
            <person name="Dhar M.I."/>
            <person name="Fresquez Z.A."/>
            <person name="Rosas U."/>
            <person name="Zhang J."/>
            <person name="Talag J."/>
            <person name="Lee S."/>
            <person name="Kudrna D."/>
            <person name="Powell R.F."/>
            <person name="Leitch I.J."/>
            <person name="Krueger R.R."/>
            <person name="Wing R.A."/>
            <person name="Amiri K.M.A."/>
            <person name="Purugganan M.D."/>
        </authorList>
    </citation>
    <scope>NUCLEOTIDE SEQUENCE [LARGE SCALE GENOMIC DNA]</scope>
    <source>
        <strain evidence="3">cv. Khalas</strain>
    </source>
</reference>
<evidence type="ECO:0000313" key="4">
    <source>
        <dbReference type="RefSeq" id="XP_008789110.2"/>
    </source>
</evidence>
<feature type="compositionally biased region" description="Basic and acidic residues" evidence="1">
    <location>
        <begin position="153"/>
        <end position="182"/>
    </location>
</feature>
<evidence type="ECO:0000313" key="3">
    <source>
        <dbReference type="Proteomes" id="UP000228380"/>
    </source>
</evidence>